<dbReference type="EMBL" id="BAAAKK010000005">
    <property type="protein sequence ID" value="GAA1424804.1"/>
    <property type="molecule type" value="Genomic_DNA"/>
</dbReference>
<evidence type="ECO:0000259" key="2">
    <source>
        <dbReference type="Pfam" id="PF00857"/>
    </source>
</evidence>
<gene>
    <name evidence="3" type="ORF">GCM10009640_21860</name>
</gene>
<dbReference type="Pfam" id="PF00857">
    <property type="entry name" value="Isochorismatase"/>
    <property type="match status" value="1"/>
</dbReference>
<name>A0ABP4JPU9_9MICO</name>
<evidence type="ECO:0000313" key="3">
    <source>
        <dbReference type="EMBL" id="GAA1424804.1"/>
    </source>
</evidence>
<evidence type="ECO:0000313" key="4">
    <source>
        <dbReference type="Proteomes" id="UP001501266"/>
    </source>
</evidence>
<dbReference type="InterPro" id="IPR000868">
    <property type="entry name" value="Isochorismatase-like_dom"/>
</dbReference>
<keyword evidence="1 3" id="KW-0378">Hydrolase</keyword>
<comment type="caution">
    <text evidence="3">The sequence shown here is derived from an EMBL/GenBank/DDBJ whole genome shotgun (WGS) entry which is preliminary data.</text>
</comment>
<dbReference type="Proteomes" id="UP001501266">
    <property type="component" value="Unassembled WGS sequence"/>
</dbReference>
<dbReference type="Gene3D" id="3.40.50.850">
    <property type="entry name" value="Isochorismatase-like"/>
    <property type="match status" value="1"/>
</dbReference>
<dbReference type="InterPro" id="IPR036380">
    <property type="entry name" value="Isochorismatase-like_sf"/>
</dbReference>
<protein>
    <submittedName>
        <fullName evidence="3">Cysteine hydrolase family protein</fullName>
    </submittedName>
</protein>
<dbReference type="RefSeq" id="WP_343920333.1">
    <property type="nucleotide sequence ID" value="NZ_BAAAKK010000005.1"/>
</dbReference>
<dbReference type="PANTHER" id="PTHR43540:SF6">
    <property type="entry name" value="ISOCHORISMATASE-LIKE DOMAIN-CONTAINING PROTEIN"/>
    <property type="match status" value="1"/>
</dbReference>
<dbReference type="InterPro" id="IPR050272">
    <property type="entry name" value="Isochorismatase-like_hydrls"/>
</dbReference>
<accession>A0ABP4JPU9</accession>
<feature type="domain" description="Isochorismatase-like" evidence="2">
    <location>
        <begin position="7"/>
        <end position="181"/>
    </location>
</feature>
<proteinExistence type="predicted"/>
<keyword evidence="4" id="KW-1185">Reference proteome</keyword>
<organism evidence="3 4">
    <name type="scientific">Agrococcus citreus</name>
    <dbReference type="NCBI Taxonomy" id="84643"/>
    <lineage>
        <taxon>Bacteria</taxon>
        <taxon>Bacillati</taxon>
        <taxon>Actinomycetota</taxon>
        <taxon>Actinomycetes</taxon>
        <taxon>Micrococcales</taxon>
        <taxon>Microbacteriaceae</taxon>
        <taxon>Agrococcus</taxon>
    </lineage>
</organism>
<reference evidence="4" key="1">
    <citation type="journal article" date="2019" name="Int. J. Syst. Evol. Microbiol.">
        <title>The Global Catalogue of Microorganisms (GCM) 10K type strain sequencing project: providing services to taxonomists for standard genome sequencing and annotation.</title>
        <authorList>
            <consortium name="The Broad Institute Genomics Platform"/>
            <consortium name="The Broad Institute Genome Sequencing Center for Infectious Disease"/>
            <person name="Wu L."/>
            <person name="Ma J."/>
        </authorList>
    </citation>
    <scope>NUCLEOTIDE SEQUENCE [LARGE SCALE GENOMIC DNA]</scope>
    <source>
        <strain evidence="4">JCM 12398</strain>
    </source>
</reference>
<dbReference type="SUPFAM" id="SSF52499">
    <property type="entry name" value="Isochorismatase-like hydrolases"/>
    <property type="match status" value="1"/>
</dbReference>
<evidence type="ECO:0000256" key="1">
    <source>
        <dbReference type="ARBA" id="ARBA00022801"/>
    </source>
</evidence>
<sequence length="214" mass="22531">MDAPRRALVIIDVQHDYAAGPLEIRFPPREESLPRIARAIDAATAARIPVIVVQHTGGVGSPIFDPETRGFALSAEVAERMRDDWKSVVKQHGSVYAQTDVAGWLRAQQVDTVTLIGFMTNNCVLATAVEGEGLGFTTEVLADATGAIDLANDAGFVDAETLHTTLLTLLASNFAAVASTDAWVAALEARAPLSRSDLGTSSVAGAERAGRHAA</sequence>
<dbReference type="GO" id="GO:0016787">
    <property type="term" value="F:hydrolase activity"/>
    <property type="evidence" value="ECO:0007669"/>
    <property type="project" value="UniProtKB-KW"/>
</dbReference>
<dbReference type="PANTHER" id="PTHR43540">
    <property type="entry name" value="PEROXYUREIDOACRYLATE/UREIDOACRYLATE AMIDOHYDROLASE-RELATED"/>
    <property type="match status" value="1"/>
</dbReference>